<keyword evidence="2" id="KW-1133">Transmembrane helix</keyword>
<evidence type="ECO:0000313" key="3">
    <source>
        <dbReference type="EMBL" id="MBM7810606.1"/>
    </source>
</evidence>
<feature type="region of interest" description="Disordered" evidence="1">
    <location>
        <begin position="1"/>
        <end position="24"/>
    </location>
</feature>
<feature type="transmembrane region" description="Helical" evidence="2">
    <location>
        <begin position="139"/>
        <end position="159"/>
    </location>
</feature>
<keyword evidence="2" id="KW-0472">Membrane</keyword>
<keyword evidence="4" id="KW-1185">Reference proteome</keyword>
<protein>
    <submittedName>
        <fullName evidence="3">Uncharacterized protein (TIGR04222 family)</fullName>
    </submittedName>
</protein>
<feature type="transmembrane region" description="Helical" evidence="2">
    <location>
        <begin position="114"/>
        <end position="133"/>
    </location>
</feature>
<feature type="region of interest" description="Disordered" evidence="1">
    <location>
        <begin position="231"/>
        <end position="255"/>
    </location>
</feature>
<dbReference type="NCBIfam" id="TIGR04222">
    <property type="entry name" value="near_uncomplex"/>
    <property type="match status" value="1"/>
</dbReference>
<gene>
    <name evidence="3" type="ORF">JOE68_001471</name>
</gene>
<proteinExistence type="predicted"/>
<dbReference type="RefSeq" id="WP_204841553.1">
    <property type="nucleotide sequence ID" value="NZ_JAFBCL010000001.1"/>
</dbReference>
<evidence type="ECO:0000256" key="1">
    <source>
        <dbReference type="SAM" id="MobiDB-lite"/>
    </source>
</evidence>
<dbReference type="EMBL" id="JAFBCL010000001">
    <property type="protein sequence ID" value="MBM7810606.1"/>
    <property type="molecule type" value="Genomic_DNA"/>
</dbReference>
<dbReference type="Proteomes" id="UP001195724">
    <property type="component" value="Unassembled WGS sequence"/>
</dbReference>
<comment type="caution">
    <text evidence="3">The sequence shown here is derived from an EMBL/GenBank/DDBJ whole genome shotgun (WGS) entry which is preliminary data.</text>
</comment>
<feature type="compositionally biased region" description="Gly residues" evidence="1">
    <location>
        <begin position="234"/>
        <end position="255"/>
    </location>
</feature>
<feature type="compositionally biased region" description="Polar residues" evidence="1">
    <location>
        <begin position="1"/>
        <end position="13"/>
    </location>
</feature>
<accession>A0ABS2S2Z7</accession>
<name>A0ABS2S2Z7_9PSEU</name>
<reference evidence="3 4" key="1">
    <citation type="submission" date="2021-01" db="EMBL/GenBank/DDBJ databases">
        <title>Sequencing the genomes of 1000 actinobacteria strains.</title>
        <authorList>
            <person name="Klenk H.-P."/>
        </authorList>
    </citation>
    <scope>NUCLEOTIDE SEQUENCE [LARGE SCALE GENOMIC DNA]</scope>
    <source>
        <strain evidence="3 4">DSM 44581</strain>
    </source>
</reference>
<evidence type="ECO:0000256" key="2">
    <source>
        <dbReference type="SAM" id="Phobius"/>
    </source>
</evidence>
<organism evidence="3 4">
    <name type="scientific">Saccharothrix algeriensis</name>
    <dbReference type="NCBI Taxonomy" id="173560"/>
    <lineage>
        <taxon>Bacteria</taxon>
        <taxon>Bacillati</taxon>
        <taxon>Actinomycetota</taxon>
        <taxon>Actinomycetes</taxon>
        <taxon>Pseudonocardiales</taxon>
        <taxon>Pseudonocardiaceae</taxon>
        <taxon>Saccharothrix</taxon>
    </lineage>
</organism>
<dbReference type="InterPro" id="IPR026467">
    <property type="entry name" value="Ser/Gly_Cys_C_dom"/>
</dbReference>
<keyword evidence="2" id="KW-0812">Transmembrane</keyword>
<evidence type="ECO:0000313" key="4">
    <source>
        <dbReference type="Proteomes" id="UP001195724"/>
    </source>
</evidence>
<sequence length="255" mass="25581">MTVATSRTPTSAGSAADPRPEEHGFLVAGPGRAAEVAIVSLVEAGAVRISREGKVSAVRAVGRAWSPLQSFVLRAAPRSLGDLVVAAADSPEAGAMRQDLVERGFARPLRRRRLLRWASLAVFATVFGVLFTVGDRLRFEHAAGAFLAGLLLVVVISRAGRPLTGAGRAAVKRLGAVATTADRVALVAHHGLLGKVGRLRVWQVLGMAPAAAATLRRRSQGGGGSSCGSCSGSSCGGDGGGGDGGGGCGGGGGGD</sequence>